<feature type="transmembrane region" description="Helical" evidence="1">
    <location>
        <begin position="25"/>
        <end position="44"/>
    </location>
</feature>
<sequence length="177" mass="18761">MKTKGTVQVVSVQEALVAPAQQCVAWVWSLLVVLFSTWVIGSRISRRSELGARWFAGDDVAAVGFCRLFITSSLGSVWLLTSSPELVALLLLSTDNWSQKLAGEGGERGLGVWVVAAAVLGCDGEGEGEVRAGSFSGGPSLVGNGVVWVVYWWGSGGFKLYFGRRIEVDGGGCFKGK</sequence>
<reference evidence="2 3" key="1">
    <citation type="submission" date="2024-02" db="EMBL/GenBank/DDBJ databases">
        <title>de novo genome assembly of Solanum bulbocastanum strain 11H21.</title>
        <authorList>
            <person name="Hosaka A.J."/>
        </authorList>
    </citation>
    <scope>NUCLEOTIDE SEQUENCE [LARGE SCALE GENOMIC DNA]</scope>
    <source>
        <tissue evidence="2">Young leaves</tissue>
    </source>
</reference>
<dbReference type="EMBL" id="JBANQN010000010">
    <property type="protein sequence ID" value="KAK6778265.1"/>
    <property type="molecule type" value="Genomic_DNA"/>
</dbReference>
<name>A0AAN8SYM3_SOLBU</name>
<comment type="caution">
    <text evidence="2">The sequence shown here is derived from an EMBL/GenBank/DDBJ whole genome shotgun (WGS) entry which is preliminary data.</text>
</comment>
<evidence type="ECO:0000313" key="2">
    <source>
        <dbReference type="EMBL" id="KAK6778265.1"/>
    </source>
</evidence>
<organism evidence="2 3">
    <name type="scientific">Solanum bulbocastanum</name>
    <name type="common">Wild potato</name>
    <dbReference type="NCBI Taxonomy" id="147425"/>
    <lineage>
        <taxon>Eukaryota</taxon>
        <taxon>Viridiplantae</taxon>
        <taxon>Streptophyta</taxon>
        <taxon>Embryophyta</taxon>
        <taxon>Tracheophyta</taxon>
        <taxon>Spermatophyta</taxon>
        <taxon>Magnoliopsida</taxon>
        <taxon>eudicotyledons</taxon>
        <taxon>Gunneridae</taxon>
        <taxon>Pentapetalae</taxon>
        <taxon>asterids</taxon>
        <taxon>lamiids</taxon>
        <taxon>Solanales</taxon>
        <taxon>Solanaceae</taxon>
        <taxon>Solanoideae</taxon>
        <taxon>Solaneae</taxon>
        <taxon>Solanum</taxon>
    </lineage>
</organism>
<evidence type="ECO:0000313" key="3">
    <source>
        <dbReference type="Proteomes" id="UP001371456"/>
    </source>
</evidence>
<gene>
    <name evidence="2" type="ORF">RDI58_024983</name>
</gene>
<protein>
    <submittedName>
        <fullName evidence="2">Uncharacterized protein</fullName>
    </submittedName>
</protein>
<keyword evidence="3" id="KW-1185">Reference proteome</keyword>
<keyword evidence="1" id="KW-0812">Transmembrane</keyword>
<accession>A0AAN8SYM3</accession>
<keyword evidence="1" id="KW-1133">Transmembrane helix</keyword>
<dbReference type="AlphaFoldDB" id="A0AAN8SYM3"/>
<proteinExistence type="predicted"/>
<dbReference type="Proteomes" id="UP001371456">
    <property type="component" value="Unassembled WGS sequence"/>
</dbReference>
<keyword evidence="1" id="KW-0472">Membrane</keyword>
<evidence type="ECO:0000256" key="1">
    <source>
        <dbReference type="SAM" id="Phobius"/>
    </source>
</evidence>